<protein>
    <submittedName>
        <fullName evidence="1">Uncharacterized protein</fullName>
    </submittedName>
</protein>
<proteinExistence type="predicted"/>
<dbReference type="RefSeq" id="YP_009611881.1">
    <property type="nucleotide sequence ID" value="NC_042013.1"/>
</dbReference>
<reference evidence="1 2" key="1">
    <citation type="submission" date="2017-06" db="EMBL/GenBank/DDBJ databases">
        <authorList>
            <person name="Kim H.J."/>
            <person name="Triplett B.A."/>
        </authorList>
    </citation>
    <scope>NUCLEOTIDE SEQUENCE [LARGE SCALE GENOMIC DNA]</scope>
</reference>
<sequence length="119" mass="14464">MKRNDVVYLKDEKYFSFYGRIVRIIGDRALWINTKGEVYLTFISRLEKVDYNGKWEYKYTSPSNLDFMISLWIPMPTLRKLKQRASFHNGKYVKKMKKFLVWRGAWNTPLNSNKFYEKD</sequence>
<keyword evidence="2" id="KW-1185">Reference proteome</keyword>
<dbReference type="Proteomes" id="UP000223025">
    <property type="component" value="Segment"/>
</dbReference>
<dbReference type="GeneID" id="40088219"/>
<name>A0A2L0UZP0_9CAUD</name>
<evidence type="ECO:0000313" key="1">
    <source>
        <dbReference type="EMBL" id="AUZ94998.1"/>
    </source>
</evidence>
<dbReference type="EMBL" id="MF403008">
    <property type="protein sequence ID" value="AUZ94998.1"/>
    <property type="molecule type" value="Genomic_DNA"/>
</dbReference>
<evidence type="ECO:0000313" key="2">
    <source>
        <dbReference type="Proteomes" id="UP000223025"/>
    </source>
</evidence>
<accession>A0A2L0UZP0</accession>
<dbReference type="KEGG" id="vg:40088219"/>
<organism evidence="1 2">
    <name type="scientific">Agrobacterium phage Atu_ph07</name>
    <dbReference type="NCBI Taxonomy" id="2024264"/>
    <lineage>
        <taxon>Viruses</taxon>
        <taxon>Duplodnaviria</taxon>
        <taxon>Heunggongvirae</taxon>
        <taxon>Uroviricota</taxon>
        <taxon>Caudoviricetes</taxon>
        <taxon>Polybotosvirus</taxon>
        <taxon>Polybotosvirus Atuph07</taxon>
    </lineage>
</organism>